<dbReference type="PROSITE" id="PS51063">
    <property type="entry name" value="HTH_CRP_2"/>
    <property type="match status" value="1"/>
</dbReference>
<dbReference type="SMART" id="SM00100">
    <property type="entry name" value="cNMP"/>
    <property type="match status" value="1"/>
</dbReference>
<dbReference type="Gene3D" id="2.60.120.10">
    <property type="entry name" value="Jelly Rolls"/>
    <property type="match status" value="1"/>
</dbReference>
<dbReference type="SMART" id="SM00419">
    <property type="entry name" value="HTH_CRP"/>
    <property type="match status" value="1"/>
</dbReference>
<dbReference type="PRINTS" id="PR00034">
    <property type="entry name" value="HTHCRP"/>
</dbReference>
<dbReference type="GO" id="GO:0003700">
    <property type="term" value="F:DNA-binding transcription factor activity"/>
    <property type="evidence" value="ECO:0007669"/>
    <property type="project" value="TreeGrafter"/>
</dbReference>
<dbReference type="Proteomes" id="UP000008561">
    <property type="component" value="Chromosome"/>
</dbReference>
<reference evidence="6 7" key="1">
    <citation type="submission" date="2007-10" db="EMBL/GenBank/DDBJ databases">
        <title>Complete sequence of Desulfococcus oleovorans Hxd3.</title>
        <authorList>
            <consortium name="US DOE Joint Genome Institute"/>
            <person name="Copeland A."/>
            <person name="Lucas S."/>
            <person name="Lapidus A."/>
            <person name="Barry K."/>
            <person name="Glavina del Rio T."/>
            <person name="Dalin E."/>
            <person name="Tice H."/>
            <person name="Pitluck S."/>
            <person name="Kiss H."/>
            <person name="Brettin T."/>
            <person name="Bruce D."/>
            <person name="Detter J.C."/>
            <person name="Han C."/>
            <person name="Schmutz J."/>
            <person name="Larimer F."/>
            <person name="Land M."/>
            <person name="Hauser L."/>
            <person name="Kyrpides N."/>
            <person name="Kim E."/>
            <person name="Wawrik B."/>
            <person name="Richardson P."/>
        </authorList>
    </citation>
    <scope>NUCLEOTIDE SEQUENCE [LARGE SCALE GENOMIC DNA]</scope>
    <source>
        <strain evidence="7">DSM 6200 / JCM 39069 / Hxd3</strain>
    </source>
</reference>
<dbReference type="OrthoDB" id="892842at2"/>
<evidence type="ECO:0000256" key="3">
    <source>
        <dbReference type="ARBA" id="ARBA00023163"/>
    </source>
</evidence>
<dbReference type="KEGG" id="dol:Dole_2102"/>
<dbReference type="AlphaFoldDB" id="A8ZTX3"/>
<dbReference type="SUPFAM" id="SSF46785">
    <property type="entry name" value="Winged helix' DNA-binding domain"/>
    <property type="match status" value="1"/>
</dbReference>
<dbReference type="InterPro" id="IPR036390">
    <property type="entry name" value="WH_DNA-bd_sf"/>
</dbReference>
<keyword evidence="1" id="KW-0805">Transcription regulation</keyword>
<accession>A8ZTX3</accession>
<dbReference type="RefSeq" id="WP_012175518.1">
    <property type="nucleotide sequence ID" value="NC_009943.1"/>
</dbReference>
<keyword evidence="2" id="KW-0238">DNA-binding</keyword>
<protein>
    <submittedName>
        <fullName evidence="6">Transcriptional regulator, Crp/Fnr family</fullName>
    </submittedName>
</protein>
<dbReference type="InterPro" id="IPR012318">
    <property type="entry name" value="HTH_CRP"/>
</dbReference>
<dbReference type="STRING" id="96561.Dole_2102"/>
<dbReference type="InterPro" id="IPR036388">
    <property type="entry name" value="WH-like_DNA-bd_sf"/>
</dbReference>
<sequence length="226" mass="24513">MDPATVIAEAPLFAGLPADQLEKVARIAQSKPFEKGEMIFSDGQKADGFYVVAQGRIKVFKVSLDGKEQILHIFGPGEPVGEVPVFAGSAFPAGAAALEKSLLLFFPKTVFVRLLEENTPLVLNMLAVLSRRLRQFTVQVENLSLKEVPGRLAGYLLFLAKEQKDTRRVELSISKGQLASLLGTIPETLSRILAKMRDTGLIEVEGAVISLLDIEGLELLAADGRL</sequence>
<evidence type="ECO:0000256" key="1">
    <source>
        <dbReference type="ARBA" id="ARBA00023015"/>
    </source>
</evidence>
<dbReference type="Gene3D" id="1.10.10.10">
    <property type="entry name" value="Winged helix-like DNA-binding domain superfamily/Winged helix DNA-binding domain"/>
    <property type="match status" value="1"/>
</dbReference>
<dbReference type="InterPro" id="IPR050397">
    <property type="entry name" value="Env_Response_Regulators"/>
</dbReference>
<gene>
    <name evidence="6" type="ordered locus">Dole_2102</name>
</gene>
<dbReference type="CDD" id="cd00038">
    <property type="entry name" value="CAP_ED"/>
    <property type="match status" value="1"/>
</dbReference>
<dbReference type="PROSITE" id="PS50042">
    <property type="entry name" value="CNMP_BINDING_3"/>
    <property type="match status" value="1"/>
</dbReference>
<organism evidence="6 7">
    <name type="scientific">Desulfosudis oleivorans (strain DSM 6200 / JCM 39069 / Hxd3)</name>
    <name type="common">Desulfococcus oleovorans</name>
    <dbReference type="NCBI Taxonomy" id="96561"/>
    <lineage>
        <taxon>Bacteria</taxon>
        <taxon>Pseudomonadati</taxon>
        <taxon>Thermodesulfobacteriota</taxon>
        <taxon>Desulfobacteria</taxon>
        <taxon>Desulfobacterales</taxon>
        <taxon>Desulfosudaceae</taxon>
        <taxon>Desulfosudis</taxon>
    </lineage>
</organism>
<dbReference type="EMBL" id="CP000859">
    <property type="protein sequence ID" value="ABW67906.1"/>
    <property type="molecule type" value="Genomic_DNA"/>
</dbReference>
<evidence type="ECO:0000259" key="5">
    <source>
        <dbReference type="PROSITE" id="PS51063"/>
    </source>
</evidence>
<dbReference type="InterPro" id="IPR014710">
    <property type="entry name" value="RmlC-like_jellyroll"/>
</dbReference>
<keyword evidence="7" id="KW-1185">Reference proteome</keyword>
<evidence type="ECO:0000313" key="7">
    <source>
        <dbReference type="Proteomes" id="UP000008561"/>
    </source>
</evidence>
<dbReference type="SUPFAM" id="SSF51206">
    <property type="entry name" value="cAMP-binding domain-like"/>
    <property type="match status" value="1"/>
</dbReference>
<name>A8ZTX3_DESOH</name>
<dbReference type="PANTHER" id="PTHR24567">
    <property type="entry name" value="CRP FAMILY TRANSCRIPTIONAL REGULATORY PROTEIN"/>
    <property type="match status" value="1"/>
</dbReference>
<dbReference type="InterPro" id="IPR018490">
    <property type="entry name" value="cNMP-bd_dom_sf"/>
</dbReference>
<dbReference type="PANTHER" id="PTHR24567:SF68">
    <property type="entry name" value="DNA-BINDING TRANSCRIPTIONAL DUAL REGULATOR CRP"/>
    <property type="match status" value="1"/>
</dbReference>
<dbReference type="Pfam" id="PF00027">
    <property type="entry name" value="cNMP_binding"/>
    <property type="match status" value="1"/>
</dbReference>
<dbReference type="GO" id="GO:0005829">
    <property type="term" value="C:cytosol"/>
    <property type="evidence" value="ECO:0007669"/>
    <property type="project" value="TreeGrafter"/>
</dbReference>
<dbReference type="HOGENOM" id="CLU_075053_4_0_7"/>
<evidence type="ECO:0000256" key="2">
    <source>
        <dbReference type="ARBA" id="ARBA00023125"/>
    </source>
</evidence>
<evidence type="ECO:0000259" key="4">
    <source>
        <dbReference type="PROSITE" id="PS50042"/>
    </source>
</evidence>
<evidence type="ECO:0000313" key="6">
    <source>
        <dbReference type="EMBL" id="ABW67906.1"/>
    </source>
</evidence>
<dbReference type="InterPro" id="IPR000595">
    <property type="entry name" value="cNMP-bd_dom"/>
</dbReference>
<feature type="domain" description="Cyclic nucleotide-binding" evidence="4">
    <location>
        <begin position="12"/>
        <end position="132"/>
    </location>
</feature>
<proteinExistence type="predicted"/>
<dbReference type="eggNOG" id="COG0664">
    <property type="taxonomic scope" value="Bacteria"/>
</dbReference>
<keyword evidence="3" id="KW-0804">Transcription</keyword>
<dbReference type="GO" id="GO:0003677">
    <property type="term" value="F:DNA binding"/>
    <property type="evidence" value="ECO:0007669"/>
    <property type="project" value="UniProtKB-KW"/>
</dbReference>
<dbReference type="Pfam" id="PF13545">
    <property type="entry name" value="HTH_Crp_2"/>
    <property type="match status" value="1"/>
</dbReference>
<feature type="domain" description="HTH crp-type" evidence="5">
    <location>
        <begin position="146"/>
        <end position="215"/>
    </location>
</feature>